<dbReference type="RefSeq" id="WP_088524699.1">
    <property type="nucleotide sequence ID" value="NZ_NGUP01000001.1"/>
</dbReference>
<dbReference type="UniPathway" id="UPA00668"/>
<proteinExistence type="inferred from homology"/>
<accession>A0A254PXI6</accession>
<evidence type="ECO:0000313" key="9">
    <source>
        <dbReference type="EMBL" id="OWS70994.1"/>
    </source>
</evidence>
<dbReference type="GO" id="GO:0016630">
    <property type="term" value="F:protochlorophyllide reductase activity"/>
    <property type="evidence" value="ECO:0007669"/>
    <property type="project" value="UniProtKB-UniRule"/>
</dbReference>
<organism evidence="9 10">
    <name type="scientific">Polynucleobacter campilacus</name>
    <dbReference type="NCBI Taxonomy" id="1743163"/>
    <lineage>
        <taxon>Bacteria</taxon>
        <taxon>Pseudomonadati</taxon>
        <taxon>Pseudomonadota</taxon>
        <taxon>Betaproteobacteria</taxon>
        <taxon>Burkholderiales</taxon>
        <taxon>Burkholderiaceae</taxon>
        <taxon>Polynucleobacter</taxon>
    </lineage>
</organism>
<dbReference type="NCBIfam" id="TIGR01289">
    <property type="entry name" value="LPOR"/>
    <property type="match status" value="1"/>
</dbReference>
<comment type="caution">
    <text evidence="9">The sequence shown here is derived from an EMBL/GenBank/DDBJ whole genome shotgun (WGS) entry which is preliminary data.</text>
</comment>
<dbReference type="EC" id="1.3.1.33" evidence="3 8"/>
<protein>
    <recommendedName>
        <fullName evidence="3 8">Protochlorophyllide reductase</fullName>
        <ecNumber evidence="3 8">1.3.1.33</ecNumber>
    </recommendedName>
</protein>
<dbReference type="OrthoDB" id="109589at2"/>
<dbReference type="PANTHER" id="PTHR44419:SF19">
    <property type="entry name" value="PROTOCHLOROPHYLLIDE REDUCTASE A, CHLOROPLASTIC"/>
    <property type="match status" value="1"/>
</dbReference>
<dbReference type="AlphaFoldDB" id="A0A254PXI6"/>
<keyword evidence="4" id="KW-0602">Photosynthesis</keyword>
<evidence type="ECO:0000256" key="6">
    <source>
        <dbReference type="ARBA" id="ARBA00023002"/>
    </source>
</evidence>
<gene>
    <name evidence="9" type="ORF">CBI31_01780</name>
</gene>
<dbReference type="PANTHER" id="PTHR44419">
    <property type="entry name" value="PROTOCHLOROPHYLLIDE REDUCTASE C, CHLOROPLASTIC"/>
    <property type="match status" value="1"/>
</dbReference>
<dbReference type="Gene3D" id="3.40.50.720">
    <property type="entry name" value="NAD(P)-binding Rossmann-like Domain"/>
    <property type="match status" value="1"/>
</dbReference>
<dbReference type="Pfam" id="PF00106">
    <property type="entry name" value="adh_short"/>
    <property type="match status" value="1"/>
</dbReference>
<comment type="similarity">
    <text evidence="2">Belongs to the short-chain dehydrogenases/reductases (SDR) family. POR subfamily.</text>
</comment>
<evidence type="ECO:0000256" key="2">
    <source>
        <dbReference type="ARBA" id="ARBA00005821"/>
    </source>
</evidence>
<dbReference type="EMBL" id="NGUP01000001">
    <property type="protein sequence ID" value="OWS70994.1"/>
    <property type="molecule type" value="Genomic_DNA"/>
</dbReference>
<dbReference type="SUPFAM" id="SSF51735">
    <property type="entry name" value="NAD(P)-binding Rossmann-fold domains"/>
    <property type="match status" value="1"/>
</dbReference>
<dbReference type="InterPro" id="IPR002347">
    <property type="entry name" value="SDR_fam"/>
</dbReference>
<keyword evidence="6" id="KW-0560">Oxidoreductase</keyword>
<evidence type="ECO:0000313" key="10">
    <source>
        <dbReference type="Proteomes" id="UP000197528"/>
    </source>
</evidence>
<evidence type="ECO:0000256" key="7">
    <source>
        <dbReference type="ARBA" id="ARBA00023171"/>
    </source>
</evidence>
<evidence type="ECO:0000256" key="4">
    <source>
        <dbReference type="ARBA" id="ARBA00022531"/>
    </source>
</evidence>
<dbReference type="InterPro" id="IPR005979">
    <property type="entry name" value="Prochl_reduct"/>
</dbReference>
<dbReference type="GO" id="GO:0015979">
    <property type="term" value="P:photosynthesis"/>
    <property type="evidence" value="ECO:0007669"/>
    <property type="project" value="UniProtKB-KW"/>
</dbReference>
<evidence type="ECO:0000256" key="3">
    <source>
        <dbReference type="ARBA" id="ARBA00012006"/>
    </source>
</evidence>
<dbReference type="GO" id="GO:0015995">
    <property type="term" value="P:chlorophyll biosynthetic process"/>
    <property type="evidence" value="ECO:0007669"/>
    <property type="project" value="UniProtKB-UniRule"/>
</dbReference>
<sequence>MTSTTNQPLAIITGSSSGVGLYAAKALLARKWRLILAVRDPQKMELAAKAHQFDSSQYEIWQLDLGNLDSVRAFVKRFNDSGQKLNALLCNAATYLPLLKEPARSPQGFEISVATNYFGHYVLSRMLLENLIQTAKAHEHARLITLGTVTANSEEFGGKVPIPAPADIGALEGLMAGFKAPIAMINGKPFKPGKAYKDSKLCNMVMNRELQKRYHASTGVIFNTLYPGCVAETALFRDTPPLFQKIFPWFQKNITKGYVSQELAGDRVAQVVADPHFTQSGVHWSWGNRNSAIREPFAQELSMKAKSEKLSKDLWEITAKLVGMPTD</sequence>
<dbReference type="PRINTS" id="PR00081">
    <property type="entry name" value="GDHRDH"/>
</dbReference>
<keyword evidence="10" id="KW-1185">Reference proteome</keyword>
<reference evidence="9 10" key="1">
    <citation type="submission" date="2017-05" db="EMBL/GenBank/DDBJ databases">
        <title>Genome of Polynucleobacter sp. MWH-Feld-100.</title>
        <authorList>
            <person name="Hahn M.W."/>
        </authorList>
    </citation>
    <scope>NUCLEOTIDE SEQUENCE [LARGE SCALE GENOMIC DNA]</scope>
    <source>
        <strain evidence="9 10">MWH-Feld-100</strain>
    </source>
</reference>
<evidence type="ECO:0000256" key="5">
    <source>
        <dbReference type="ARBA" id="ARBA00022857"/>
    </source>
</evidence>
<keyword evidence="5" id="KW-0521">NADP</keyword>
<evidence type="ECO:0000256" key="8">
    <source>
        <dbReference type="NCBIfam" id="TIGR01289"/>
    </source>
</evidence>
<name>A0A254PXI6_9BURK</name>
<comment type="pathway">
    <text evidence="1">Porphyrin-containing compound metabolism; chlorophyll biosynthesis.</text>
</comment>
<dbReference type="InterPro" id="IPR036291">
    <property type="entry name" value="NAD(P)-bd_dom_sf"/>
</dbReference>
<dbReference type="Proteomes" id="UP000197528">
    <property type="component" value="Unassembled WGS sequence"/>
</dbReference>
<evidence type="ECO:0000256" key="1">
    <source>
        <dbReference type="ARBA" id="ARBA00005173"/>
    </source>
</evidence>
<keyword evidence="7" id="KW-0149">Chlorophyll biosynthesis</keyword>